<evidence type="ECO:0000256" key="1">
    <source>
        <dbReference type="ARBA" id="ARBA00022729"/>
    </source>
</evidence>
<dbReference type="InterPro" id="IPR041127">
    <property type="entry name" value="PET_hydrolase/cutinase-like"/>
</dbReference>
<feature type="domain" description="Secretion system C-terminal sorting" evidence="3">
    <location>
        <begin position="379"/>
        <end position="444"/>
    </location>
</feature>
<dbReference type="PANTHER" id="PTHR33428:SF14">
    <property type="entry name" value="CARBOXYLESTERASE TYPE B DOMAIN-CONTAINING PROTEIN"/>
    <property type="match status" value="1"/>
</dbReference>
<dbReference type="HOGENOM" id="CLU_612166_0_0_10"/>
<evidence type="ECO:0000259" key="2">
    <source>
        <dbReference type="Pfam" id="PF12740"/>
    </source>
</evidence>
<proteinExistence type="predicted"/>
<protein>
    <submittedName>
        <fullName evidence="4">Uncharacterized protein</fullName>
    </submittedName>
</protein>
<reference evidence="4 5" key="1">
    <citation type="journal article" date="2011" name="Stand. Genomic Sci.">
        <title>Complete genome sequence of the gliding freshwater bacterium Fluviicola taffensis type strain (RW262).</title>
        <authorList>
            <person name="Woyke T."/>
            <person name="Chertkov O."/>
            <person name="Lapidus A."/>
            <person name="Nolan M."/>
            <person name="Lucas S."/>
            <person name="Del Rio T.G."/>
            <person name="Tice H."/>
            <person name="Cheng J.F."/>
            <person name="Tapia R."/>
            <person name="Han C."/>
            <person name="Goodwin L."/>
            <person name="Pitluck S."/>
            <person name="Liolios K."/>
            <person name="Pagani I."/>
            <person name="Ivanova N."/>
            <person name="Huntemann M."/>
            <person name="Mavromatis K."/>
            <person name="Mikhailova N."/>
            <person name="Pati A."/>
            <person name="Chen A."/>
            <person name="Palaniappan K."/>
            <person name="Land M."/>
            <person name="Hauser L."/>
            <person name="Brambilla E.M."/>
            <person name="Rohde M."/>
            <person name="Mwirichia R."/>
            <person name="Sikorski J."/>
            <person name="Tindall B.J."/>
            <person name="Goker M."/>
            <person name="Bristow J."/>
            <person name="Eisen J.A."/>
            <person name="Markowitz V."/>
            <person name="Hugenholtz P."/>
            <person name="Klenk H.P."/>
            <person name="Kyrpides N.C."/>
        </authorList>
    </citation>
    <scope>NUCLEOTIDE SEQUENCE [LARGE SCALE GENOMIC DNA]</scope>
    <source>
        <strain evidence="5">DSM 16823 / RW262 / RW262</strain>
    </source>
</reference>
<accession>F2IE04</accession>
<gene>
    <name evidence="4" type="ordered locus">Fluta_3599</name>
</gene>
<dbReference type="EMBL" id="CP002542">
    <property type="protein sequence ID" value="AEA45568.1"/>
    <property type="molecule type" value="Genomic_DNA"/>
</dbReference>
<name>F2IE04_FLUTR</name>
<dbReference type="AlphaFoldDB" id="F2IE04"/>
<reference evidence="5" key="2">
    <citation type="submission" date="2011-02" db="EMBL/GenBank/DDBJ databases">
        <title>The complete genome of Fluviicola taffensis DSM 16823.</title>
        <authorList>
            <consortium name="US DOE Joint Genome Institute (JGI-PGF)"/>
            <person name="Lucas S."/>
            <person name="Copeland A."/>
            <person name="Lapidus A."/>
            <person name="Bruce D."/>
            <person name="Goodwin L."/>
            <person name="Pitluck S."/>
            <person name="Kyrpides N."/>
            <person name="Mavromatis K."/>
            <person name="Ivanova N."/>
            <person name="Mikhailova N."/>
            <person name="Pagani I."/>
            <person name="Chertkov O."/>
            <person name="Detter J.C."/>
            <person name="Han C."/>
            <person name="Tapia R."/>
            <person name="Land M."/>
            <person name="Hauser L."/>
            <person name="Markowitz V."/>
            <person name="Cheng J.-F."/>
            <person name="Hugenholtz P."/>
            <person name="Woyke T."/>
            <person name="Wu D."/>
            <person name="Tindall B."/>
            <person name="Pomrenke H.G."/>
            <person name="Brambilla E."/>
            <person name="Klenk H.-P."/>
            <person name="Eisen J.A."/>
        </authorList>
    </citation>
    <scope>NUCLEOTIDE SEQUENCE [LARGE SCALE GENOMIC DNA]</scope>
    <source>
        <strain evidence="5">DSM 16823 / RW262 / RW262</strain>
    </source>
</reference>
<dbReference type="ESTHER" id="flutr-f2ie04">
    <property type="family name" value="Chlorophyllase"/>
</dbReference>
<dbReference type="Pfam" id="PF18962">
    <property type="entry name" value="Por_Secre_tail"/>
    <property type="match status" value="1"/>
</dbReference>
<dbReference type="InterPro" id="IPR026444">
    <property type="entry name" value="Secre_tail"/>
</dbReference>
<dbReference type="SUPFAM" id="SSF53474">
    <property type="entry name" value="alpha/beta-Hydrolases"/>
    <property type="match status" value="1"/>
</dbReference>
<dbReference type="eggNOG" id="COG4188">
    <property type="taxonomic scope" value="Bacteria"/>
</dbReference>
<sequence>MSGYSFSQNFPVGRRTITFNDPSRTGGFGSGGGAGRQIQSEIYYPATVAGTDVTIATGQFPYIVFGHGFVMSWDAYQNIIDHYVPLGYVLVFPRTEGGISPVHQDFALDLSIVGTKMAALGNDASSFFYQAWNGKKAVMGHSMGGGSSFLAAAQNTANFDILVGLAPAETNPSAINVSSEIQIPTIIFSGTADAVTAPATNHKPMYDSVSNVCKHFISITGGGHCYFANSSTTCDFGESASGGSITITRAVQHDITFDALDPYLKFYLMKDCPSWPIFITQRDTDTRIQQEASCTYSLPTNPTITQNGSVLSIPSTSLSISWFLNGNELQGETGPTIDVQGYGGGMFEVRLTDSFGCYGSADQGVTVGLEEKTSFYFSIYPNPTNGIITVQTNTSNKQILELSDIEGRIINQFEVQLKSELSLENLDSGTYFIRLKDSNQVQRIIKQ</sequence>
<evidence type="ECO:0000313" key="4">
    <source>
        <dbReference type="EMBL" id="AEA45568.1"/>
    </source>
</evidence>
<keyword evidence="5" id="KW-1185">Reference proteome</keyword>
<dbReference type="KEGG" id="fte:Fluta_3599"/>
<dbReference type="NCBIfam" id="TIGR04183">
    <property type="entry name" value="Por_Secre_tail"/>
    <property type="match status" value="1"/>
</dbReference>
<dbReference type="STRING" id="755732.Fluta_3599"/>
<organism evidence="4 5">
    <name type="scientific">Fluviicola taffensis (strain DSM 16823 / NCIMB 13979 / RW262)</name>
    <dbReference type="NCBI Taxonomy" id="755732"/>
    <lineage>
        <taxon>Bacteria</taxon>
        <taxon>Pseudomonadati</taxon>
        <taxon>Bacteroidota</taxon>
        <taxon>Flavobacteriia</taxon>
        <taxon>Flavobacteriales</taxon>
        <taxon>Crocinitomicaceae</taxon>
        <taxon>Fluviicola</taxon>
    </lineage>
</organism>
<dbReference type="Proteomes" id="UP000007463">
    <property type="component" value="Chromosome"/>
</dbReference>
<dbReference type="InterPro" id="IPR029058">
    <property type="entry name" value="AB_hydrolase_fold"/>
</dbReference>
<dbReference type="Gene3D" id="3.40.50.1820">
    <property type="entry name" value="alpha/beta hydrolase"/>
    <property type="match status" value="1"/>
</dbReference>
<feature type="domain" description="PET hydrolase/cutinase-like" evidence="2">
    <location>
        <begin position="35"/>
        <end position="233"/>
    </location>
</feature>
<dbReference type="PANTHER" id="PTHR33428">
    <property type="entry name" value="CHLOROPHYLLASE-2, CHLOROPLASTIC"/>
    <property type="match status" value="1"/>
</dbReference>
<evidence type="ECO:0000259" key="3">
    <source>
        <dbReference type="Pfam" id="PF18962"/>
    </source>
</evidence>
<keyword evidence="1" id="KW-0732">Signal</keyword>
<evidence type="ECO:0000313" key="5">
    <source>
        <dbReference type="Proteomes" id="UP000007463"/>
    </source>
</evidence>
<dbReference type="Pfam" id="PF12740">
    <property type="entry name" value="PETase"/>
    <property type="match status" value="1"/>
</dbReference>